<keyword evidence="1" id="KW-0472">Membrane</keyword>
<evidence type="ECO:0000256" key="1">
    <source>
        <dbReference type="SAM" id="Phobius"/>
    </source>
</evidence>
<protein>
    <submittedName>
        <fullName evidence="2">Uncharacterized protein</fullName>
    </submittedName>
</protein>
<reference evidence="2" key="1">
    <citation type="journal article" date="2012" name="Nat. Biotechnol.">
        <title>Reference genome sequence of the model plant Setaria.</title>
        <authorList>
            <person name="Bennetzen J.L."/>
            <person name="Schmutz J."/>
            <person name="Wang H."/>
            <person name="Percifield R."/>
            <person name="Hawkins J."/>
            <person name="Pontaroli A.C."/>
            <person name="Estep M."/>
            <person name="Feng L."/>
            <person name="Vaughn J.N."/>
            <person name="Grimwood J."/>
            <person name="Jenkins J."/>
            <person name="Barry K."/>
            <person name="Lindquist E."/>
            <person name="Hellsten U."/>
            <person name="Deshpande S."/>
            <person name="Wang X."/>
            <person name="Wu X."/>
            <person name="Mitros T."/>
            <person name="Triplett J."/>
            <person name="Yang X."/>
            <person name="Ye C.Y."/>
            <person name="Mauro-Herrera M."/>
            <person name="Wang L."/>
            <person name="Li P."/>
            <person name="Sharma M."/>
            <person name="Sharma R."/>
            <person name="Ronald P.C."/>
            <person name="Panaud O."/>
            <person name="Kellogg E.A."/>
            <person name="Brutnell T.P."/>
            <person name="Doust A.N."/>
            <person name="Tuskan G.A."/>
            <person name="Rokhsar D."/>
            <person name="Devos K.M."/>
        </authorList>
    </citation>
    <scope>NUCLEOTIDE SEQUENCE [LARGE SCALE GENOMIC DNA]</scope>
    <source>
        <strain evidence="2">Yugu1</strain>
    </source>
</reference>
<keyword evidence="1" id="KW-1133">Transmembrane helix</keyword>
<organism evidence="2">
    <name type="scientific">Setaria italica</name>
    <name type="common">Foxtail millet</name>
    <name type="synonym">Panicum italicum</name>
    <dbReference type="NCBI Taxonomy" id="4555"/>
    <lineage>
        <taxon>Eukaryota</taxon>
        <taxon>Viridiplantae</taxon>
        <taxon>Streptophyta</taxon>
        <taxon>Embryophyta</taxon>
        <taxon>Tracheophyta</taxon>
        <taxon>Spermatophyta</taxon>
        <taxon>Magnoliopsida</taxon>
        <taxon>Liliopsida</taxon>
        <taxon>Poales</taxon>
        <taxon>Poaceae</taxon>
        <taxon>PACMAD clade</taxon>
        <taxon>Panicoideae</taxon>
        <taxon>Panicodae</taxon>
        <taxon>Paniceae</taxon>
        <taxon>Cenchrinae</taxon>
        <taxon>Setaria</taxon>
    </lineage>
</organism>
<reference evidence="2" key="2">
    <citation type="submission" date="2015-07" db="EMBL/GenBank/DDBJ databases">
        <authorList>
            <person name="Noorani M."/>
        </authorList>
    </citation>
    <scope>NUCLEOTIDE SEQUENCE</scope>
    <source>
        <strain evidence="2">Yugu1</strain>
    </source>
</reference>
<keyword evidence="1" id="KW-0812">Transmembrane</keyword>
<sequence>MPIMHKSVDQQHLTRTWNIRTGSWDRLTQNLTASARFLTEVTVPEWCKCSGYLRLRKDYLWFLFFLKLCLGFPWIG</sequence>
<proteinExistence type="predicted"/>
<accession>A0A368QPB0</accession>
<dbReference type="AlphaFoldDB" id="A0A368QPB0"/>
<evidence type="ECO:0000313" key="2">
    <source>
        <dbReference type="EMBL" id="RCV19791.1"/>
    </source>
</evidence>
<gene>
    <name evidence="2" type="ORF">SETIT_4G004300v2</name>
</gene>
<name>A0A368QPB0_SETIT</name>
<dbReference type="EMBL" id="CM003531">
    <property type="protein sequence ID" value="RCV19791.1"/>
    <property type="molecule type" value="Genomic_DNA"/>
</dbReference>
<feature type="transmembrane region" description="Helical" evidence="1">
    <location>
        <begin position="59"/>
        <end position="75"/>
    </location>
</feature>